<gene>
    <name evidence="2" type="ORF">CLODIP_2_CD12663</name>
</gene>
<dbReference type="AlphaFoldDB" id="A0A8S1DTS0"/>
<dbReference type="PANTHER" id="PTHR16206:SF4">
    <property type="entry name" value="PROTEIN LET-99"/>
    <property type="match status" value="1"/>
</dbReference>
<dbReference type="SUPFAM" id="SSF46785">
    <property type="entry name" value="Winged helix' DNA-binding domain"/>
    <property type="match status" value="1"/>
</dbReference>
<keyword evidence="3" id="KW-1185">Reference proteome</keyword>
<sequence>MHSSRWKTDAGNPFKATQKWNAAVDIFRVEMPVKSHRHFLRNHEDTFTGAEAATWFLAKLQGSNHFEYLSKNQVIALLDKFLKANVFEPVFNDKSNEFKPNNTLYQFPSRLPLRAVPIPNFATLPVPRVVSPVPLARSPMKRKSCSAESLTDPKHFLEDLKAQAAKRQKNALETEKVWETILFGRLEALFDGKDIQELIPPNFINGTWIAENANYDPPASIKEYFEKNKRDFPTWVQAAMKNLSNWPSISGFGGSHTYAGFEKDVLLEIVNYFKASEQPFISWELADIFRYAFIFLETQDCDLKSVSQDSLLSPTKSWTERLKSIDPIDYEDDSLSVEQEVPWKVRPASTNPFIGHTHESINMSQLAAYKLPPDTCFETAFTTESPTTRVVHTGTLKFNRLRDKQNRSRSSDNIFEQDSWHSVSHLEKGMSSLSVERSTNPFEPCHSRSHSGGYVNLGLSDSVEEEPPLEELNMSTALATIKVLAKKAKQGRKLEDQSLNCNTSVASTKTTASRATTVASGLMNAQNTKVAKKIYQLLLLLLPTDSRKKLCFLLHYLGGLVFNKDLKFCPEMTSKEFVVQSFCEFILGLPEGEVAGAVGINQFSKSLSCKVVTFLLDERDTVLHAPADLKQEVEQQLAKFQEKEKTLPRPLRVSHLRNSVRSVASLRASAATARATRPVSVAVDTELAKPVTFCRQVTSQQFEQQKCSGSQKALQELLETIIAHKKMKPKEKQKRLLTVLFSAFRTLATSFASFCI</sequence>
<dbReference type="Proteomes" id="UP000494165">
    <property type="component" value="Unassembled WGS sequence"/>
</dbReference>
<dbReference type="PROSITE" id="PS50186">
    <property type="entry name" value="DEP"/>
    <property type="match status" value="1"/>
</dbReference>
<dbReference type="Gene3D" id="1.10.10.10">
    <property type="entry name" value="Winged helix-like DNA-binding domain superfamily/Winged helix DNA-binding domain"/>
    <property type="match status" value="1"/>
</dbReference>
<dbReference type="SMART" id="SM00049">
    <property type="entry name" value="DEP"/>
    <property type="match status" value="1"/>
</dbReference>
<dbReference type="CDD" id="cd04371">
    <property type="entry name" value="DEP"/>
    <property type="match status" value="1"/>
</dbReference>
<name>A0A8S1DTS0_9INSE</name>
<accession>A0A8S1DTS0</accession>
<comment type="caution">
    <text evidence="2">The sequence shown here is derived from an EMBL/GenBank/DDBJ whole genome shotgun (WGS) entry which is preliminary data.</text>
</comment>
<dbReference type="OrthoDB" id="524326at2759"/>
<dbReference type="InterPro" id="IPR000591">
    <property type="entry name" value="DEP_dom"/>
</dbReference>
<organism evidence="2 3">
    <name type="scientific">Cloeon dipterum</name>
    <dbReference type="NCBI Taxonomy" id="197152"/>
    <lineage>
        <taxon>Eukaryota</taxon>
        <taxon>Metazoa</taxon>
        <taxon>Ecdysozoa</taxon>
        <taxon>Arthropoda</taxon>
        <taxon>Hexapoda</taxon>
        <taxon>Insecta</taxon>
        <taxon>Pterygota</taxon>
        <taxon>Palaeoptera</taxon>
        <taxon>Ephemeroptera</taxon>
        <taxon>Pisciforma</taxon>
        <taxon>Baetidae</taxon>
        <taxon>Cloeon</taxon>
    </lineage>
</organism>
<dbReference type="EMBL" id="CADEPI010000420">
    <property type="protein sequence ID" value="CAB3385576.1"/>
    <property type="molecule type" value="Genomic_DNA"/>
</dbReference>
<evidence type="ECO:0000259" key="1">
    <source>
        <dbReference type="PROSITE" id="PS50186"/>
    </source>
</evidence>
<evidence type="ECO:0000313" key="2">
    <source>
        <dbReference type="EMBL" id="CAB3385576.1"/>
    </source>
</evidence>
<proteinExistence type="predicted"/>
<dbReference type="GO" id="GO:0035556">
    <property type="term" value="P:intracellular signal transduction"/>
    <property type="evidence" value="ECO:0007669"/>
    <property type="project" value="InterPro"/>
</dbReference>
<dbReference type="Pfam" id="PF00610">
    <property type="entry name" value="DEP"/>
    <property type="match status" value="1"/>
</dbReference>
<evidence type="ECO:0000313" key="3">
    <source>
        <dbReference type="Proteomes" id="UP000494165"/>
    </source>
</evidence>
<dbReference type="InterPro" id="IPR036388">
    <property type="entry name" value="WH-like_DNA-bd_sf"/>
</dbReference>
<protein>
    <recommendedName>
        <fullName evidence="1">DEP domain-containing protein</fullName>
    </recommendedName>
</protein>
<dbReference type="PANTHER" id="PTHR16206">
    <property type="entry name" value="DEP DOMAIN-CONTAINING"/>
    <property type="match status" value="1"/>
</dbReference>
<feature type="domain" description="DEP" evidence="1">
    <location>
        <begin position="27"/>
        <end position="109"/>
    </location>
</feature>
<reference evidence="2 3" key="1">
    <citation type="submission" date="2020-04" db="EMBL/GenBank/DDBJ databases">
        <authorList>
            <person name="Alioto T."/>
            <person name="Alioto T."/>
            <person name="Gomez Garrido J."/>
        </authorList>
    </citation>
    <scope>NUCLEOTIDE SEQUENCE [LARGE SCALE GENOMIC DNA]</scope>
</reference>
<dbReference type="InterPro" id="IPR036390">
    <property type="entry name" value="WH_DNA-bd_sf"/>
</dbReference>